<dbReference type="PANTHER" id="PTHR10584">
    <property type="entry name" value="SUGAR KINASE"/>
    <property type="match status" value="1"/>
</dbReference>
<dbReference type="AlphaFoldDB" id="A0A2S6AHP1"/>
<name>A0A2S6AHP1_9NOCA</name>
<dbReference type="GO" id="GO:0016301">
    <property type="term" value="F:kinase activity"/>
    <property type="evidence" value="ECO:0007669"/>
    <property type="project" value="UniProtKB-KW"/>
</dbReference>
<sequence length="308" mass="32502">MSSPAGPVVCVSYLALAELWTVPQFPLANHGTAIRSIEWSVAADGPMTAAALASMGAPALLIANDIGDDEHGHYVRGWLDERHVEHAVAARPELVTPRIVVTGDDQHTRTWFAYVPDVVASLQRADLSSLARASFIYLDCYELIEVAALRVIEAGRAAEVPLLLNLGGSELSPELVAAVRGYSGLLVQTNVDDAAHNDAAALARSVLHQTQAAWAIVTAGAYGAVALSCSELVEVSAFPVEVRHTHCAGAAFSAGLVYGLRAGWPMQRSMWLGSASGALRCARLQKAPLPTLAELLAMLPTVERPAAS</sequence>
<evidence type="ECO:0000256" key="1">
    <source>
        <dbReference type="ARBA" id="ARBA00022679"/>
    </source>
</evidence>
<dbReference type="PANTHER" id="PTHR10584:SF166">
    <property type="entry name" value="RIBOKINASE"/>
    <property type="match status" value="1"/>
</dbReference>
<evidence type="ECO:0000313" key="4">
    <source>
        <dbReference type="EMBL" id="PPJ34743.1"/>
    </source>
</evidence>
<feature type="domain" description="Carbohydrate kinase PfkB" evidence="3">
    <location>
        <begin position="48"/>
        <end position="283"/>
    </location>
</feature>
<dbReference type="Proteomes" id="UP000239874">
    <property type="component" value="Unassembled WGS sequence"/>
</dbReference>
<organism evidence="4 5">
    <name type="scientific">Nocardia nova</name>
    <dbReference type="NCBI Taxonomy" id="37330"/>
    <lineage>
        <taxon>Bacteria</taxon>
        <taxon>Bacillati</taxon>
        <taxon>Actinomycetota</taxon>
        <taxon>Actinomycetes</taxon>
        <taxon>Mycobacteriales</taxon>
        <taxon>Nocardiaceae</taxon>
        <taxon>Nocardia</taxon>
    </lineage>
</organism>
<proteinExistence type="predicted"/>
<keyword evidence="2 4" id="KW-0418">Kinase</keyword>
<comment type="caution">
    <text evidence="4">The sequence shown here is derived from an EMBL/GenBank/DDBJ whole genome shotgun (WGS) entry which is preliminary data.</text>
</comment>
<dbReference type="EMBL" id="PSZC01000028">
    <property type="protein sequence ID" value="PPJ34743.1"/>
    <property type="molecule type" value="Genomic_DNA"/>
</dbReference>
<keyword evidence="1" id="KW-0808">Transferase</keyword>
<evidence type="ECO:0000313" key="5">
    <source>
        <dbReference type="Proteomes" id="UP000239874"/>
    </source>
</evidence>
<evidence type="ECO:0000259" key="3">
    <source>
        <dbReference type="Pfam" id="PF00294"/>
    </source>
</evidence>
<dbReference type="InterPro" id="IPR011611">
    <property type="entry name" value="PfkB_dom"/>
</dbReference>
<dbReference type="Gene3D" id="3.40.1190.20">
    <property type="match status" value="1"/>
</dbReference>
<dbReference type="Pfam" id="PF00294">
    <property type="entry name" value="PfkB"/>
    <property type="match status" value="1"/>
</dbReference>
<evidence type="ECO:0000256" key="2">
    <source>
        <dbReference type="ARBA" id="ARBA00022777"/>
    </source>
</evidence>
<dbReference type="SUPFAM" id="SSF53613">
    <property type="entry name" value="Ribokinase-like"/>
    <property type="match status" value="1"/>
</dbReference>
<reference evidence="4 5" key="1">
    <citation type="submission" date="2018-02" db="EMBL/GenBank/DDBJ databases">
        <title>8 Nocardia nova and 1 Nocardia cyriacigeorgica strain used for evolution to TMP-SMX.</title>
        <authorList>
            <person name="Mehta H."/>
            <person name="Weng J."/>
            <person name="Shamoo Y."/>
        </authorList>
    </citation>
    <scope>NUCLEOTIDE SEQUENCE [LARGE SCALE GENOMIC DNA]</scope>
    <source>
        <strain evidence="4 5">MDA3139</strain>
    </source>
</reference>
<dbReference type="InterPro" id="IPR029056">
    <property type="entry name" value="Ribokinase-like"/>
</dbReference>
<dbReference type="GO" id="GO:0005829">
    <property type="term" value="C:cytosol"/>
    <property type="evidence" value="ECO:0007669"/>
    <property type="project" value="TreeGrafter"/>
</dbReference>
<gene>
    <name evidence="4" type="ORF">C5E45_29295</name>
</gene>
<dbReference type="OrthoDB" id="4531440at2"/>
<dbReference type="RefSeq" id="WP_104378261.1">
    <property type="nucleotide sequence ID" value="NZ_PSZC01000028.1"/>
</dbReference>
<protein>
    <submittedName>
        <fullName evidence="4">Carbohydrate kinase family protein</fullName>
    </submittedName>
</protein>
<accession>A0A2S6AHP1</accession>